<dbReference type="CDD" id="cd06260">
    <property type="entry name" value="DUF820-like"/>
    <property type="match status" value="1"/>
</dbReference>
<sequence length="219" mass="24825">MPILESGDRLSRIEFERRYQGMPEVKKAELVEGVVYVASPLRYRQHGQPHSDIMTWLGVYRAATPGVYCADNATVRLDGKNEPQPDALLRLDESLGGQSRISEDDYLEGAPELIVEIAASTASYDLHDKLEVYRRHGVRDYLVWVVLEREFRWYVLKDGDYRQQEPDGAGCLSSAMFPGLRLDVEALLEGQMQQVLTTLQGGITSPEHQAFLKNLQRSQ</sequence>
<dbReference type="InterPro" id="IPR012296">
    <property type="entry name" value="Nuclease_put_TT1808"/>
</dbReference>
<evidence type="ECO:0000313" key="3">
    <source>
        <dbReference type="Proteomes" id="UP001056708"/>
    </source>
</evidence>
<dbReference type="Gene3D" id="3.90.1570.10">
    <property type="entry name" value="tt1808, chain A"/>
    <property type="match status" value="1"/>
</dbReference>
<dbReference type="InterPro" id="IPR008538">
    <property type="entry name" value="Uma2"/>
</dbReference>
<protein>
    <submittedName>
        <fullName evidence="2">Uma2 family endonuclease</fullName>
    </submittedName>
</protein>
<evidence type="ECO:0000313" key="2">
    <source>
        <dbReference type="EMBL" id="USR89903.1"/>
    </source>
</evidence>
<keyword evidence="2" id="KW-0378">Hydrolase</keyword>
<accession>A0ABY5ALV2</accession>
<dbReference type="EMBL" id="CP098611">
    <property type="protein sequence ID" value="USR89903.1"/>
    <property type="molecule type" value="Genomic_DNA"/>
</dbReference>
<dbReference type="PANTHER" id="PTHR35400">
    <property type="entry name" value="SLR1083 PROTEIN"/>
    <property type="match status" value="1"/>
</dbReference>
<dbReference type="Proteomes" id="UP001056708">
    <property type="component" value="Chromosome"/>
</dbReference>
<dbReference type="RefSeq" id="WP_252661241.1">
    <property type="nucleotide sequence ID" value="NZ_CP098611.1"/>
</dbReference>
<dbReference type="SUPFAM" id="SSF52980">
    <property type="entry name" value="Restriction endonuclease-like"/>
    <property type="match status" value="1"/>
</dbReference>
<keyword evidence="3" id="KW-1185">Reference proteome</keyword>
<organism evidence="2 3">
    <name type="scientific">Phormidium yuhuli AB48</name>
    <dbReference type="NCBI Taxonomy" id="2940671"/>
    <lineage>
        <taxon>Bacteria</taxon>
        <taxon>Bacillati</taxon>
        <taxon>Cyanobacteriota</taxon>
        <taxon>Cyanophyceae</taxon>
        <taxon>Oscillatoriophycideae</taxon>
        <taxon>Oscillatoriales</taxon>
        <taxon>Oscillatoriaceae</taxon>
        <taxon>Phormidium</taxon>
        <taxon>Phormidium yuhuli</taxon>
    </lineage>
</organism>
<reference evidence="2" key="1">
    <citation type="submission" date="2022-06" db="EMBL/GenBank/DDBJ databases">
        <title>Genome sequence of Phormidium yuhuli AB48 isolated from an industrial photobioreactor environment.</title>
        <authorList>
            <person name="Qiu Y."/>
            <person name="Noonan A.J.C."/>
            <person name="Dofher K."/>
            <person name="Koch M."/>
            <person name="Kieft B."/>
            <person name="Lin X."/>
            <person name="Ziels R.M."/>
            <person name="Hallam S.J."/>
        </authorList>
    </citation>
    <scope>NUCLEOTIDE SEQUENCE</scope>
    <source>
        <strain evidence="2">AB48</strain>
    </source>
</reference>
<keyword evidence="2" id="KW-0255">Endonuclease</keyword>
<proteinExistence type="predicted"/>
<dbReference type="PANTHER" id="PTHR35400:SF3">
    <property type="entry name" value="SLL1072 PROTEIN"/>
    <property type="match status" value="1"/>
</dbReference>
<name>A0ABY5ALV2_9CYAN</name>
<feature type="domain" description="Putative restriction endonuclease" evidence="1">
    <location>
        <begin position="15"/>
        <end position="185"/>
    </location>
</feature>
<keyword evidence="2" id="KW-0540">Nuclease</keyword>
<evidence type="ECO:0000259" key="1">
    <source>
        <dbReference type="Pfam" id="PF05685"/>
    </source>
</evidence>
<dbReference type="Pfam" id="PF05685">
    <property type="entry name" value="Uma2"/>
    <property type="match status" value="1"/>
</dbReference>
<gene>
    <name evidence="2" type="ORF">NEA10_13665</name>
</gene>
<dbReference type="InterPro" id="IPR011335">
    <property type="entry name" value="Restrct_endonuc-II-like"/>
</dbReference>
<dbReference type="GO" id="GO:0004519">
    <property type="term" value="F:endonuclease activity"/>
    <property type="evidence" value="ECO:0007669"/>
    <property type="project" value="UniProtKB-KW"/>
</dbReference>